<dbReference type="EC" id="1.1.1.169" evidence="4"/>
<dbReference type="NCBIfam" id="TIGR00745">
    <property type="entry name" value="apbA_panE"/>
    <property type="match status" value="1"/>
</dbReference>
<dbReference type="GO" id="GO:0005737">
    <property type="term" value="C:cytoplasm"/>
    <property type="evidence" value="ECO:0007669"/>
    <property type="project" value="TreeGrafter"/>
</dbReference>
<keyword evidence="8" id="KW-1185">Reference proteome</keyword>
<dbReference type="Pfam" id="PF08546">
    <property type="entry name" value="ApbA_C"/>
    <property type="match status" value="1"/>
</dbReference>
<organism evidence="7 8">
    <name type="scientific">Dietzia timorensis</name>
    <dbReference type="NCBI Taxonomy" id="499555"/>
    <lineage>
        <taxon>Bacteria</taxon>
        <taxon>Bacillati</taxon>
        <taxon>Actinomycetota</taxon>
        <taxon>Actinomycetes</taxon>
        <taxon>Mycobacteriales</taxon>
        <taxon>Dietziaceae</taxon>
        <taxon>Dietzia</taxon>
    </lineage>
</organism>
<dbReference type="GO" id="GO:0008677">
    <property type="term" value="F:2-dehydropantoate 2-reductase activity"/>
    <property type="evidence" value="ECO:0007669"/>
    <property type="project" value="UniProtKB-EC"/>
</dbReference>
<comment type="catalytic activity">
    <reaction evidence="4">
        <text>(R)-pantoate + NADP(+) = 2-dehydropantoate + NADPH + H(+)</text>
        <dbReference type="Rhea" id="RHEA:16233"/>
        <dbReference type="ChEBI" id="CHEBI:11561"/>
        <dbReference type="ChEBI" id="CHEBI:15378"/>
        <dbReference type="ChEBI" id="CHEBI:15980"/>
        <dbReference type="ChEBI" id="CHEBI:57783"/>
        <dbReference type="ChEBI" id="CHEBI:58349"/>
        <dbReference type="EC" id="1.1.1.169"/>
    </reaction>
</comment>
<reference evidence="7 8" key="1">
    <citation type="submission" date="2016-06" db="EMBL/GenBank/DDBJ databases">
        <title>Complete genome sequence of a saline-alkali tolerant type strain Dietzia timorensis ID05-A0528T.</title>
        <authorList>
            <person name="Wu X."/>
        </authorList>
    </citation>
    <scope>NUCLEOTIDE SEQUENCE [LARGE SCALE GENOMIC DNA]</scope>
    <source>
        <strain evidence="7 8">ID05-A0528</strain>
    </source>
</reference>
<evidence type="ECO:0000256" key="1">
    <source>
        <dbReference type="ARBA" id="ARBA00007870"/>
    </source>
</evidence>
<dbReference type="RefSeq" id="WP_067473014.1">
    <property type="nucleotide sequence ID" value="NZ_CP015961.1"/>
</dbReference>
<evidence type="ECO:0000313" key="8">
    <source>
        <dbReference type="Proteomes" id="UP000186104"/>
    </source>
</evidence>
<dbReference type="PANTHER" id="PTHR21708:SF26">
    <property type="entry name" value="2-DEHYDROPANTOATE 2-REDUCTASE"/>
    <property type="match status" value="1"/>
</dbReference>
<dbReference type="SUPFAM" id="SSF48179">
    <property type="entry name" value="6-phosphogluconate dehydrogenase C-terminal domain-like"/>
    <property type="match status" value="1"/>
</dbReference>
<dbReference type="UniPathway" id="UPA00028">
    <property type="reaction ID" value="UER00004"/>
</dbReference>
<proteinExistence type="inferred from homology"/>
<gene>
    <name evidence="7" type="ORF">BJL86_1447</name>
</gene>
<evidence type="ECO:0000313" key="7">
    <source>
        <dbReference type="EMBL" id="ANI92229.1"/>
    </source>
</evidence>
<dbReference type="InterPro" id="IPR051402">
    <property type="entry name" value="KPR-Related"/>
</dbReference>
<comment type="function">
    <text evidence="4">Catalyzes the NADPH-dependent reduction of ketopantoate into pantoic acid.</text>
</comment>
<keyword evidence="4" id="KW-0566">Pantothenate biosynthesis</keyword>
<dbReference type="InterPro" id="IPR036291">
    <property type="entry name" value="NAD(P)-bd_dom_sf"/>
</dbReference>
<dbReference type="Pfam" id="PF02558">
    <property type="entry name" value="ApbA"/>
    <property type="match status" value="1"/>
</dbReference>
<dbReference type="KEGG" id="dtm:BJL86_1447"/>
<comment type="similarity">
    <text evidence="1 4">Belongs to the ketopantoate reductase family.</text>
</comment>
<dbReference type="InterPro" id="IPR008927">
    <property type="entry name" value="6-PGluconate_DH-like_C_sf"/>
</dbReference>
<dbReference type="EMBL" id="CP015961">
    <property type="protein sequence ID" value="ANI92229.1"/>
    <property type="molecule type" value="Genomic_DNA"/>
</dbReference>
<evidence type="ECO:0000259" key="5">
    <source>
        <dbReference type="Pfam" id="PF02558"/>
    </source>
</evidence>
<keyword evidence="3 4" id="KW-0560">Oxidoreductase</keyword>
<protein>
    <recommendedName>
        <fullName evidence="4">2-dehydropantoate 2-reductase</fullName>
        <ecNumber evidence="4">1.1.1.169</ecNumber>
    </recommendedName>
    <alternativeName>
        <fullName evidence="4">Ketopantoate reductase</fullName>
    </alternativeName>
</protein>
<feature type="domain" description="Ketopantoate reductase C-terminal" evidence="6">
    <location>
        <begin position="184"/>
        <end position="297"/>
    </location>
</feature>
<dbReference type="InterPro" id="IPR013332">
    <property type="entry name" value="KPR_N"/>
</dbReference>
<feature type="domain" description="Ketopantoate reductase N-terminal" evidence="5">
    <location>
        <begin position="9"/>
        <end position="145"/>
    </location>
</feature>
<dbReference type="GO" id="GO:0015940">
    <property type="term" value="P:pantothenate biosynthetic process"/>
    <property type="evidence" value="ECO:0007669"/>
    <property type="project" value="UniProtKB-UniPathway"/>
</dbReference>
<dbReference type="InterPro" id="IPR003710">
    <property type="entry name" value="ApbA"/>
</dbReference>
<dbReference type="Proteomes" id="UP000186104">
    <property type="component" value="Chromosome"/>
</dbReference>
<dbReference type="AlphaFoldDB" id="A0A173LKF9"/>
<evidence type="ECO:0000259" key="6">
    <source>
        <dbReference type="Pfam" id="PF08546"/>
    </source>
</evidence>
<evidence type="ECO:0000256" key="2">
    <source>
        <dbReference type="ARBA" id="ARBA00022857"/>
    </source>
</evidence>
<dbReference type="STRING" id="499555.BJL86_1447"/>
<comment type="pathway">
    <text evidence="4">Cofactor biosynthesis; (R)-pantothenate biosynthesis; (R)-pantoate from 3-methyl-2-oxobutanoate: step 2/2.</text>
</comment>
<dbReference type="Gene3D" id="3.40.50.720">
    <property type="entry name" value="NAD(P)-binding Rossmann-like Domain"/>
    <property type="match status" value="1"/>
</dbReference>
<dbReference type="OrthoDB" id="9796561at2"/>
<dbReference type="InterPro" id="IPR013328">
    <property type="entry name" value="6PGD_dom2"/>
</dbReference>
<accession>A0A173LKF9</accession>
<dbReference type="PANTHER" id="PTHR21708">
    <property type="entry name" value="PROBABLE 2-DEHYDROPANTOATE 2-REDUCTASE"/>
    <property type="match status" value="1"/>
</dbReference>
<dbReference type="SUPFAM" id="SSF51735">
    <property type="entry name" value="NAD(P)-binding Rossmann-fold domains"/>
    <property type="match status" value="1"/>
</dbReference>
<name>A0A173LKF9_9ACTN</name>
<evidence type="ECO:0000256" key="3">
    <source>
        <dbReference type="ARBA" id="ARBA00023002"/>
    </source>
</evidence>
<dbReference type="InterPro" id="IPR013752">
    <property type="entry name" value="KPA_reductase"/>
</dbReference>
<keyword evidence="2 4" id="KW-0521">NADP</keyword>
<evidence type="ECO:0000256" key="4">
    <source>
        <dbReference type="RuleBase" id="RU362068"/>
    </source>
</evidence>
<dbReference type="Gene3D" id="1.10.1040.10">
    <property type="entry name" value="N-(1-d-carboxylethyl)-l-norvaline Dehydrogenase, domain 2"/>
    <property type="match status" value="1"/>
</dbReference>
<sequence>MESVEKKTIAILGAGGIGGLVGALLVRAGHEVVFIAKPDTAEILRRDGIRVASEQFGDFEVSVDAQDSLTVKADIVLVTVKATQLEKAVERIDPELVEGATLIPFLNGIEHVSDLRRVFPSSRVLAGVIRVESTRVAPGEIEQKSSFVRVDLADESGGDSRRVELVELLQSAGIAATVHDNEAQVMWSKLSFLAPFALLTTRFDKPIGQIRTDHRSELLGVLEEANTVAAAYGVDSDEDEQMSLYDAFPENGTSSMHKDAGAGLPLELEAIGGAVLRAADSASVPAPLTRSLVEEITRQQG</sequence>